<dbReference type="EMBL" id="SBKO01000001">
    <property type="protein sequence ID" value="RXR20593.1"/>
    <property type="molecule type" value="Genomic_DNA"/>
</dbReference>
<dbReference type="InterPro" id="IPR051158">
    <property type="entry name" value="Metallophosphoesterase_sf"/>
</dbReference>
<protein>
    <submittedName>
        <fullName evidence="5">Metallophosphoesterase</fullName>
    </submittedName>
</protein>
<dbReference type="CDD" id="cd07385">
    <property type="entry name" value="MPP_YkuE_C"/>
    <property type="match status" value="1"/>
</dbReference>
<dbReference type="OrthoDB" id="9780884at2"/>
<evidence type="ECO:0000256" key="3">
    <source>
        <dbReference type="SAM" id="Phobius"/>
    </source>
</evidence>
<keyword evidence="3" id="KW-1133">Transmembrane helix</keyword>
<keyword evidence="3" id="KW-0812">Transmembrane</keyword>
<feature type="transmembrane region" description="Helical" evidence="3">
    <location>
        <begin position="64"/>
        <end position="86"/>
    </location>
</feature>
<evidence type="ECO:0000259" key="4">
    <source>
        <dbReference type="Pfam" id="PF00149"/>
    </source>
</evidence>
<comment type="caution">
    <text evidence="5">The sequence shown here is derived from an EMBL/GenBank/DDBJ whole genome shotgun (WGS) entry which is preliminary data.</text>
</comment>
<evidence type="ECO:0000256" key="1">
    <source>
        <dbReference type="ARBA" id="ARBA00022723"/>
    </source>
</evidence>
<evidence type="ECO:0000256" key="2">
    <source>
        <dbReference type="ARBA" id="ARBA00022801"/>
    </source>
</evidence>
<keyword evidence="3" id="KW-0472">Membrane</keyword>
<dbReference type="GO" id="GO:0009245">
    <property type="term" value="P:lipid A biosynthetic process"/>
    <property type="evidence" value="ECO:0007669"/>
    <property type="project" value="TreeGrafter"/>
</dbReference>
<dbReference type="PANTHER" id="PTHR31302">
    <property type="entry name" value="TRANSMEMBRANE PROTEIN WITH METALLOPHOSPHOESTERASE DOMAIN-RELATED"/>
    <property type="match status" value="1"/>
</dbReference>
<dbReference type="AlphaFoldDB" id="A0A4Q1K436"/>
<dbReference type="GO" id="GO:0008758">
    <property type="term" value="F:UDP-2,3-diacylglucosamine hydrolase activity"/>
    <property type="evidence" value="ECO:0007669"/>
    <property type="project" value="TreeGrafter"/>
</dbReference>
<dbReference type="GO" id="GO:0016020">
    <property type="term" value="C:membrane"/>
    <property type="evidence" value="ECO:0007669"/>
    <property type="project" value="GOC"/>
</dbReference>
<feature type="transmembrane region" description="Helical" evidence="3">
    <location>
        <begin position="32"/>
        <end position="52"/>
    </location>
</feature>
<feature type="domain" description="Calcineurin-like phosphoesterase" evidence="4">
    <location>
        <begin position="164"/>
        <end position="344"/>
    </location>
</feature>
<evidence type="ECO:0000313" key="5">
    <source>
        <dbReference type="EMBL" id="RXR20593.1"/>
    </source>
</evidence>
<accession>A0A4Q1K436</accession>
<keyword evidence="6" id="KW-1185">Reference proteome</keyword>
<proteinExistence type="predicted"/>
<keyword evidence="1" id="KW-0479">Metal-binding</keyword>
<dbReference type="GO" id="GO:0046872">
    <property type="term" value="F:metal ion binding"/>
    <property type="evidence" value="ECO:0007669"/>
    <property type="project" value="UniProtKB-KW"/>
</dbReference>
<dbReference type="Proteomes" id="UP000290283">
    <property type="component" value="Unassembled WGS sequence"/>
</dbReference>
<dbReference type="SUPFAM" id="SSF56300">
    <property type="entry name" value="Metallo-dependent phosphatases"/>
    <property type="match status" value="1"/>
</dbReference>
<organism evidence="5 6">
    <name type="scientific">Flavobacterium amnicola</name>
    <dbReference type="NCBI Taxonomy" id="2506422"/>
    <lineage>
        <taxon>Bacteria</taxon>
        <taxon>Pseudomonadati</taxon>
        <taxon>Bacteroidota</taxon>
        <taxon>Flavobacteriia</taxon>
        <taxon>Flavobacteriales</taxon>
        <taxon>Flavobacteriaceae</taxon>
        <taxon>Flavobacterium</taxon>
    </lineage>
</organism>
<dbReference type="RefSeq" id="WP_129433590.1">
    <property type="nucleotide sequence ID" value="NZ_SBKO01000001.1"/>
</dbReference>
<gene>
    <name evidence="5" type="ORF">EQG63_01280</name>
</gene>
<feature type="transmembrane region" description="Helical" evidence="3">
    <location>
        <begin position="117"/>
        <end position="138"/>
    </location>
</feature>
<evidence type="ECO:0000313" key="6">
    <source>
        <dbReference type="Proteomes" id="UP000290283"/>
    </source>
</evidence>
<dbReference type="InterPro" id="IPR004843">
    <property type="entry name" value="Calcineurin-like_PHP"/>
</dbReference>
<reference evidence="6" key="1">
    <citation type="submission" date="2019-01" db="EMBL/GenBank/DDBJ databases">
        <title>Cytophagaceae bacterium strain CAR-16.</title>
        <authorList>
            <person name="Chen W.-M."/>
        </authorList>
    </citation>
    <scope>NUCLEOTIDE SEQUENCE [LARGE SCALE GENOMIC DNA]</scope>
    <source>
        <strain evidence="6">LLJ-11</strain>
    </source>
</reference>
<dbReference type="Gene3D" id="3.60.21.10">
    <property type="match status" value="1"/>
</dbReference>
<dbReference type="Pfam" id="PF00149">
    <property type="entry name" value="Metallophos"/>
    <property type="match status" value="1"/>
</dbReference>
<sequence>MILRFIILASILFFVEIYAFQAFRTLLRSKWFLWAYVVISLLLYVYIFYTIFNFDRKVGQTKNSLFALGLLLTVYLPKIVLATIMFGEDVFRLLSGVTNYFIEYDNRESFFPSRRRFVSQVALGLAAIPFLSLIYGVTKGKYNYKVIKQNLFFPDLPDAFDGFTITHISDIHSGSFDNAEKINYAVDLINEQQSDILLFTGDIVNAKAEEMHPWIETFNRLTKPAFGKYSILGNHDYGAYLDWNSEEEKAKNFEEIKDLHRQIDFKLLLNEHVKIKKDNQEIALVGVENWGKHFGSMGDINKAADGLTKEDFKVVMSHDPSHWEEIVKHHEKHFHLTLSGHTHGMQFGIEIPGYFKWSLAQYMYKQWAGCYEHLGKYVYVNRGFGFHAYPGRVGIMPEITVIRLKKGQNIA</sequence>
<dbReference type="InterPro" id="IPR029052">
    <property type="entry name" value="Metallo-depent_PP-like"/>
</dbReference>
<keyword evidence="2" id="KW-0378">Hydrolase</keyword>
<dbReference type="PANTHER" id="PTHR31302:SF31">
    <property type="entry name" value="PHOSPHODIESTERASE YAEI"/>
    <property type="match status" value="1"/>
</dbReference>
<name>A0A4Q1K436_9FLAO</name>